<dbReference type="EMBL" id="CP039690">
    <property type="protein sequence ID" value="QCI63030.1"/>
    <property type="molecule type" value="Genomic_DNA"/>
</dbReference>
<feature type="transmembrane region" description="Helical" evidence="1">
    <location>
        <begin position="134"/>
        <end position="156"/>
    </location>
</feature>
<evidence type="ECO:0000256" key="1">
    <source>
        <dbReference type="SAM" id="Phobius"/>
    </source>
</evidence>
<gene>
    <name evidence="2" type="ORF">E8M01_01500</name>
</gene>
<dbReference type="AlphaFoldDB" id="A0A4D7AZ91"/>
<reference evidence="2 3" key="1">
    <citation type="submission" date="2019-04" db="EMBL/GenBank/DDBJ databases">
        <title>Phreatobacter aquaticus sp. nov.</title>
        <authorList>
            <person name="Choi A."/>
        </authorList>
    </citation>
    <scope>NUCLEOTIDE SEQUENCE [LARGE SCALE GENOMIC DNA]</scope>
    <source>
        <strain evidence="2 3">KCTC 52518</strain>
    </source>
</reference>
<feature type="transmembrane region" description="Helical" evidence="1">
    <location>
        <begin position="162"/>
        <end position="179"/>
    </location>
</feature>
<keyword evidence="1" id="KW-0472">Membrane</keyword>
<name>A0A4D7AZ91_9HYPH</name>
<dbReference type="OrthoDB" id="8018653at2"/>
<keyword evidence="3" id="KW-1185">Reference proteome</keyword>
<keyword evidence="1" id="KW-0812">Transmembrane</keyword>
<sequence length="204" mass="22619">MTEPIATAPADALWRDARGQPFFRHRPKLVGAEITFTLEPDALAWSDGKIEGRLPLHQIGEVRIVYRPANLYTRRFRVEVSQRLGKSVWFANLSYRGLMEVETNDEAFAAFVRELLPRIAKASPKARFLGGEPAWRYGLVGLFSLVLAGAAIVVGIEAVKTLTWALAGAVLVVAGYMAWQMAQWLIRNKPVTIDPQDPPAALLP</sequence>
<evidence type="ECO:0000313" key="2">
    <source>
        <dbReference type="EMBL" id="QCI63030.1"/>
    </source>
</evidence>
<keyword evidence="1" id="KW-1133">Transmembrane helix</keyword>
<dbReference type="KEGG" id="pstg:E8M01_01500"/>
<protein>
    <submittedName>
        <fullName evidence="2">Uncharacterized protein</fullName>
    </submittedName>
</protein>
<dbReference type="RefSeq" id="WP_136958493.1">
    <property type="nucleotide sequence ID" value="NZ_CP039690.1"/>
</dbReference>
<dbReference type="Proteomes" id="UP000298781">
    <property type="component" value="Chromosome"/>
</dbReference>
<evidence type="ECO:0000313" key="3">
    <source>
        <dbReference type="Proteomes" id="UP000298781"/>
    </source>
</evidence>
<organism evidence="2 3">
    <name type="scientific">Phreatobacter stygius</name>
    <dbReference type="NCBI Taxonomy" id="1940610"/>
    <lineage>
        <taxon>Bacteria</taxon>
        <taxon>Pseudomonadati</taxon>
        <taxon>Pseudomonadota</taxon>
        <taxon>Alphaproteobacteria</taxon>
        <taxon>Hyphomicrobiales</taxon>
        <taxon>Phreatobacteraceae</taxon>
        <taxon>Phreatobacter</taxon>
    </lineage>
</organism>
<accession>A0A4D7AZ91</accession>
<proteinExistence type="predicted"/>